<dbReference type="PROSITE" id="PS50975">
    <property type="entry name" value="ATP_GRASP"/>
    <property type="match status" value="1"/>
</dbReference>
<keyword evidence="7" id="KW-1185">Reference proteome</keyword>
<proteinExistence type="predicted"/>
<dbReference type="GO" id="GO:0046872">
    <property type="term" value="F:metal ion binding"/>
    <property type="evidence" value="ECO:0007669"/>
    <property type="project" value="InterPro"/>
</dbReference>
<dbReference type="RefSeq" id="WP_109593637.1">
    <property type="nucleotide sequence ID" value="NZ_BONA01000045.1"/>
</dbReference>
<keyword evidence="2 4" id="KW-0547">Nucleotide-binding</keyword>
<evidence type="ECO:0000313" key="7">
    <source>
        <dbReference type="Proteomes" id="UP000245697"/>
    </source>
</evidence>
<organism evidence="6 7">
    <name type="scientific">Actinoplanes xinjiangensis</name>
    <dbReference type="NCBI Taxonomy" id="512350"/>
    <lineage>
        <taxon>Bacteria</taxon>
        <taxon>Bacillati</taxon>
        <taxon>Actinomycetota</taxon>
        <taxon>Actinomycetes</taxon>
        <taxon>Micromonosporales</taxon>
        <taxon>Micromonosporaceae</taxon>
        <taxon>Actinoplanes</taxon>
    </lineage>
</organism>
<dbReference type="SUPFAM" id="SSF56059">
    <property type="entry name" value="Glutathione synthetase ATP-binding domain-like"/>
    <property type="match status" value="1"/>
</dbReference>
<evidence type="ECO:0000256" key="4">
    <source>
        <dbReference type="PROSITE-ProRule" id="PRU00409"/>
    </source>
</evidence>
<dbReference type="Proteomes" id="UP000245697">
    <property type="component" value="Unassembled WGS sequence"/>
</dbReference>
<evidence type="ECO:0000259" key="5">
    <source>
        <dbReference type="PROSITE" id="PS50975"/>
    </source>
</evidence>
<name>A0A316FZE4_9ACTN</name>
<feature type="domain" description="ATP-grasp" evidence="5">
    <location>
        <begin position="103"/>
        <end position="302"/>
    </location>
</feature>
<dbReference type="Pfam" id="PF13535">
    <property type="entry name" value="ATP-grasp_4"/>
    <property type="match status" value="1"/>
</dbReference>
<gene>
    <name evidence="6" type="ORF">BC793_107137</name>
</gene>
<keyword evidence="1" id="KW-0436">Ligase</keyword>
<dbReference type="InterPro" id="IPR011761">
    <property type="entry name" value="ATP-grasp"/>
</dbReference>
<dbReference type="InterPro" id="IPR052032">
    <property type="entry name" value="ATP-dep_AA_Ligase"/>
</dbReference>
<sequence>MIALVNPVSSGAELARAFHERGTACVHVYSPGVPVGARPAGVPVISYSDVAVVERELRALGVSAVVAASEFGVLPADELAHRLGLPGNAYALSEARRDKSLMMEQLRQRGLRATRTAIVRTEQELEQALAGFPFPLVVKPRDSAGSDGCRVCSGPEQARAAFAQVIHERNLMGRTNDAVLVQEYLDGPQFIVNTVSAGGRHTLGELYSARIDRQAGGAPVFRHMTSVRTLDGPDKELVGYVFDCLDALGVSEGAAHTEVRRTPDGPCLVEVNARVMGPCLAPDAYFAAFGYSHQHLVVESLVDPAVFALRDASGYGPDRHVAKVFLRAHREGVVRAVPGLDLLRRLPGFHSVARLAEIGRPVPDRLLTTGASGIAFFVHEDPATIENALRVLHELEDAGQFYELEPVDG</sequence>
<dbReference type="OrthoDB" id="24041at2"/>
<evidence type="ECO:0000256" key="1">
    <source>
        <dbReference type="ARBA" id="ARBA00022598"/>
    </source>
</evidence>
<dbReference type="AlphaFoldDB" id="A0A316FZE4"/>
<evidence type="ECO:0000256" key="3">
    <source>
        <dbReference type="ARBA" id="ARBA00022840"/>
    </source>
</evidence>
<keyword evidence="3 4" id="KW-0067">ATP-binding</keyword>
<dbReference type="PANTHER" id="PTHR43585">
    <property type="entry name" value="FUMIPYRROLE BIOSYNTHESIS PROTEIN C"/>
    <property type="match status" value="1"/>
</dbReference>
<reference evidence="6 7" key="1">
    <citation type="submission" date="2018-05" db="EMBL/GenBank/DDBJ databases">
        <title>Genomic Encyclopedia of Archaeal and Bacterial Type Strains, Phase II (KMG-II): from individual species to whole genera.</title>
        <authorList>
            <person name="Goeker M."/>
        </authorList>
    </citation>
    <scope>NUCLEOTIDE SEQUENCE [LARGE SCALE GENOMIC DNA]</scope>
    <source>
        <strain evidence="6 7">DSM 45184</strain>
    </source>
</reference>
<protein>
    <submittedName>
        <fullName evidence="6">ATP-grasp domain-containing protein</fullName>
    </submittedName>
</protein>
<dbReference type="EMBL" id="QGGR01000007">
    <property type="protein sequence ID" value="PWK47527.1"/>
    <property type="molecule type" value="Genomic_DNA"/>
</dbReference>
<evidence type="ECO:0000313" key="6">
    <source>
        <dbReference type="EMBL" id="PWK47527.1"/>
    </source>
</evidence>
<dbReference type="GO" id="GO:0005524">
    <property type="term" value="F:ATP binding"/>
    <property type="evidence" value="ECO:0007669"/>
    <property type="project" value="UniProtKB-UniRule"/>
</dbReference>
<dbReference type="Gene3D" id="3.30.470.20">
    <property type="entry name" value="ATP-grasp fold, B domain"/>
    <property type="match status" value="1"/>
</dbReference>
<evidence type="ECO:0000256" key="2">
    <source>
        <dbReference type="ARBA" id="ARBA00022741"/>
    </source>
</evidence>
<accession>A0A316FZE4</accession>
<comment type="caution">
    <text evidence="6">The sequence shown here is derived from an EMBL/GenBank/DDBJ whole genome shotgun (WGS) entry which is preliminary data.</text>
</comment>
<dbReference type="GO" id="GO:0016874">
    <property type="term" value="F:ligase activity"/>
    <property type="evidence" value="ECO:0007669"/>
    <property type="project" value="UniProtKB-KW"/>
</dbReference>
<dbReference type="PANTHER" id="PTHR43585:SF2">
    <property type="entry name" value="ATP-GRASP ENZYME FSQD"/>
    <property type="match status" value="1"/>
</dbReference>